<dbReference type="EMBL" id="OPYN01000001">
    <property type="protein sequence ID" value="SPO58391.1"/>
    <property type="molecule type" value="Genomic_DNA"/>
</dbReference>
<reference evidence="8 9" key="1">
    <citation type="submission" date="2018-02" db="EMBL/GenBank/DDBJ databases">
        <authorList>
            <person name="Dubost A."/>
        </authorList>
    </citation>
    <scope>NUCLEOTIDE SEQUENCE [LARGE SCALE GENOMIC DNA]</scope>
    <source>
        <strain evidence="9">JV551A3</strain>
    </source>
</reference>
<evidence type="ECO:0000313" key="8">
    <source>
        <dbReference type="EMBL" id="SPO58391.1"/>
    </source>
</evidence>
<dbReference type="PANTHER" id="PTHR38459">
    <property type="entry name" value="PROPHAGE BACTOPRENOL-LINKED GLUCOSE TRANSLOCASE HOMOLOG"/>
    <property type="match status" value="1"/>
</dbReference>
<evidence type="ECO:0000256" key="4">
    <source>
        <dbReference type="ARBA" id="ARBA00022989"/>
    </source>
</evidence>
<evidence type="ECO:0000313" key="9">
    <source>
        <dbReference type="Proteomes" id="UP000294335"/>
    </source>
</evidence>
<dbReference type="GO" id="GO:0005886">
    <property type="term" value="C:plasma membrane"/>
    <property type="evidence" value="ECO:0007669"/>
    <property type="project" value="TreeGrafter"/>
</dbReference>
<dbReference type="GO" id="GO:0000271">
    <property type="term" value="P:polysaccharide biosynthetic process"/>
    <property type="evidence" value="ECO:0007669"/>
    <property type="project" value="InterPro"/>
</dbReference>
<name>A0AAQ1P5Z4_9PSED</name>
<comment type="caution">
    <text evidence="8">The sequence shown here is derived from an EMBL/GenBank/DDBJ whole genome shotgun (WGS) entry which is preliminary data.</text>
</comment>
<evidence type="ECO:0000256" key="3">
    <source>
        <dbReference type="ARBA" id="ARBA00022692"/>
    </source>
</evidence>
<feature type="domain" description="GtrA/DPMS transmembrane" evidence="7">
    <location>
        <begin position="16"/>
        <end position="129"/>
    </location>
</feature>
<keyword evidence="4 6" id="KW-1133">Transmembrane helix</keyword>
<evidence type="ECO:0000259" key="7">
    <source>
        <dbReference type="Pfam" id="PF04138"/>
    </source>
</evidence>
<dbReference type="Pfam" id="PF04138">
    <property type="entry name" value="GtrA_DPMS_TM"/>
    <property type="match status" value="1"/>
</dbReference>
<dbReference type="Proteomes" id="UP000294335">
    <property type="component" value="Unassembled WGS sequence"/>
</dbReference>
<sequence>MGMENQTPPLTTLLIRYLGIGFIATGVHYAVFLLLVTTEFVTPLLASICGGMVGAIASFIGNRALCFVADGSRKFQPVRFALVALTTNFGNGVGMWFLIKSNLSPLISQVVVTLSLTALGFIAHRFWTFNHADITSLSRAP</sequence>
<gene>
    <name evidence="8" type="ORF">JV551A3_V1_10206</name>
</gene>
<keyword evidence="3 6" id="KW-0812">Transmembrane</keyword>
<comment type="similarity">
    <text evidence="2">Belongs to the GtrA family.</text>
</comment>
<keyword evidence="5 6" id="KW-0472">Membrane</keyword>
<feature type="transmembrane region" description="Helical" evidence="6">
    <location>
        <begin position="105"/>
        <end position="123"/>
    </location>
</feature>
<keyword evidence="9" id="KW-1185">Reference proteome</keyword>
<proteinExistence type="inferred from homology"/>
<protein>
    <submittedName>
        <fullName evidence="8">GtrA family protein</fullName>
    </submittedName>
</protein>
<dbReference type="InterPro" id="IPR007267">
    <property type="entry name" value="GtrA_DPMS_TM"/>
</dbReference>
<dbReference type="InterPro" id="IPR051401">
    <property type="entry name" value="GtrA_CellWall_Glycosyl"/>
</dbReference>
<evidence type="ECO:0000256" key="6">
    <source>
        <dbReference type="SAM" id="Phobius"/>
    </source>
</evidence>
<accession>A0AAQ1P5Z4</accession>
<evidence type="ECO:0000256" key="1">
    <source>
        <dbReference type="ARBA" id="ARBA00004141"/>
    </source>
</evidence>
<feature type="transmembrane region" description="Helical" evidence="6">
    <location>
        <begin position="40"/>
        <end position="60"/>
    </location>
</feature>
<comment type="subcellular location">
    <subcellularLocation>
        <location evidence="1">Membrane</location>
        <topology evidence="1">Multi-pass membrane protein</topology>
    </subcellularLocation>
</comment>
<organism evidence="8 9">
    <name type="scientific">Pseudomonas inefficax</name>
    <dbReference type="NCBI Taxonomy" id="2078786"/>
    <lineage>
        <taxon>Bacteria</taxon>
        <taxon>Pseudomonadati</taxon>
        <taxon>Pseudomonadota</taxon>
        <taxon>Gammaproteobacteria</taxon>
        <taxon>Pseudomonadales</taxon>
        <taxon>Pseudomonadaceae</taxon>
        <taxon>Pseudomonas</taxon>
    </lineage>
</organism>
<dbReference type="AlphaFoldDB" id="A0AAQ1P5Z4"/>
<feature type="transmembrane region" description="Helical" evidence="6">
    <location>
        <begin position="80"/>
        <end position="99"/>
    </location>
</feature>
<evidence type="ECO:0000256" key="2">
    <source>
        <dbReference type="ARBA" id="ARBA00009399"/>
    </source>
</evidence>
<evidence type="ECO:0000256" key="5">
    <source>
        <dbReference type="ARBA" id="ARBA00023136"/>
    </source>
</evidence>
<feature type="transmembrane region" description="Helical" evidence="6">
    <location>
        <begin position="12"/>
        <end position="34"/>
    </location>
</feature>
<dbReference type="PANTHER" id="PTHR38459:SF1">
    <property type="entry name" value="PROPHAGE BACTOPRENOL-LINKED GLUCOSE TRANSLOCASE HOMOLOG"/>
    <property type="match status" value="1"/>
</dbReference>